<evidence type="ECO:0000256" key="7">
    <source>
        <dbReference type="ARBA" id="ARBA00023163"/>
    </source>
</evidence>
<dbReference type="PANTHER" id="PTHR30455:SF2">
    <property type="entry name" value="TRANSCRIPTIONAL REPRESSOR NRDR"/>
    <property type="match status" value="1"/>
</dbReference>
<dbReference type="InterPro" id="IPR003796">
    <property type="entry name" value="RNR_NrdR-like"/>
</dbReference>
<proteinExistence type="inferred from homology"/>
<dbReference type="Proteomes" id="UP000290253">
    <property type="component" value="Unassembled WGS sequence"/>
</dbReference>
<dbReference type="NCBIfam" id="TIGR00244">
    <property type="entry name" value="transcriptional regulator NrdR"/>
    <property type="match status" value="1"/>
</dbReference>
<evidence type="ECO:0000256" key="1">
    <source>
        <dbReference type="ARBA" id="ARBA00022491"/>
    </source>
</evidence>
<keyword evidence="3 8" id="KW-0863">Zinc-finger</keyword>
<dbReference type="GO" id="GO:0008270">
    <property type="term" value="F:zinc ion binding"/>
    <property type="evidence" value="ECO:0007669"/>
    <property type="project" value="UniProtKB-UniRule"/>
</dbReference>
<keyword evidence="12" id="KW-1185">Reference proteome</keyword>
<evidence type="ECO:0000256" key="2">
    <source>
        <dbReference type="ARBA" id="ARBA00022741"/>
    </source>
</evidence>
<evidence type="ECO:0000313" key="11">
    <source>
        <dbReference type="EMBL" id="RXS94473.1"/>
    </source>
</evidence>
<reference evidence="11 12" key="1">
    <citation type="journal article" date="2016" name="Int. J. Syst. Evol. Microbiol.">
        <title>Acidipila dinghuensis sp. nov., an acidobacterium isolated from forest soil.</title>
        <authorList>
            <person name="Jiang Y.W."/>
            <person name="Wang J."/>
            <person name="Chen M.H."/>
            <person name="Lv Y.Y."/>
            <person name="Qiu L.H."/>
        </authorList>
    </citation>
    <scope>NUCLEOTIDE SEQUENCE [LARGE SCALE GENOMIC DNA]</scope>
    <source>
        <strain evidence="11 12">DHOF10</strain>
    </source>
</reference>
<keyword evidence="8" id="KW-0862">Zinc</keyword>
<keyword evidence="5 8" id="KW-0805">Transcription regulation</keyword>
<feature type="domain" description="ATP-cone" evidence="10">
    <location>
        <begin position="49"/>
        <end position="139"/>
    </location>
</feature>
<comment type="caution">
    <text evidence="11">The sequence shown here is derived from an EMBL/GenBank/DDBJ whole genome shotgun (WGS) entry which is preliminary data.</text>
</comment>
<comment type="similarity">
    <text evidence="8">Belongs to the NrdR family.</text>
</comment>
<evidence type="ECO:0000313" key="12">
    <source>
        <dbReference type="Proteomes" id="UP000290253"/>
    </source>
</evidence>
<keyword evidence="8" id="KW-0479">Metal-binding</keyword>
<accession>A0A4Q1SBU5</accession>
<keyword evidence="6 8" id="KW-0238">DNA-binding</keyword>
<evidence type="ECO:0000256" key="4">
    <source>
        <dbReference type="ARBA" id="ARBA00022840"/>
    </source>
</evidence>
<sequence>MKCPYCGFTQDRVIDSRESKEADSIRRRRECERCTKRFTTYERIDEIPYMVVKKDGRREKFERQKVLSGLLHACEKRPVSAGTLERLVDETESYLTESPERERTTSEIGELLMNRLKALDTVAYIRFASVYRDFKDVREFKEELEQLLTREQPGRKARAAAHTSPPAEKA</sequence>
<feature type="region of interest" description="Disordered" evidence="9">
    <location>
        <begin position="151"/>
        <end position="170"/>
    </location>
</feature>
<keyword evidence="7 8" id="KW-0804">Transcription</keyword>
<keyword evidence="1 8" id="KW-0678">Repressor</keyword>
<dbReference type="InterPro" id="IPR055173">
    <property type="entry name" value="NrdR-like_N"/>
</dbReference>
<organism evidence="11 12">
    <name type="scientific">Silvibacterium dinghuense</name>
    <dbReference type="NCBI Taxonomy" id="1560006"/>
    <lineage>
        <taxon>Bacteria</taxon>
        <taxon>Pseudomonadati</taxon>
        <taxon>Acidobacteriota</taxon>
        <taxon>Terriglobia</taxon>
        <taxon>Terriglobales</taxon>
        <taxon>Acidobacteriaceae</taxon>
        <taxon>Silvibacterium</taxon>
    </lineage>
</organism>
<evidence type="ECO:0000256" key="3">
    <source>
        <dbReference type="ARBA" id="ARBA00022771"/>
    </source>
</evidence>
<keyword evidence="2 8" id="KW-0547">Nucleotide-binding</keyword>
<evidence type="ECO:0000259" key="10">
    <source>
        <dbReference type="PROSITE" id="PS51161"/>
    </source>
</evidence>
<dbReference type="HAMAP" id="MF_00440">
    <property type="entry name" value="NrdR"/>
    <property type="match status" value="1"/>
</dbReference>
<dbReference type="GO" id="GO:0005524">
    <property type="term" value="F:ATP binding"/>
    <property type="evidence" value="ECO:0007669"/>
    <property type="project" value="UniProtKB-UniRule"/>
</dbReference>
<dbReference type="RefSeq" id="WP_129209210.1">
    <property type="nucleotide sequence ID" value="NZ_BMGU01000005.1"/>
</dbReference>
<comment type="function">
    <text evidence="8">Negatively regulates transcription of bacterial ribonucleotide reductase nrd genes and operons by binding to NrdR-boxes.</text>
</comment>
<dbReference type="AlphaFoldDB" id="A0A4Q1SBU5"/>
<dbReference type="InterPro" id="IPR005144">
    <property type="entry name" value="ATP-cone_dom"/>
</dbReference>
<gene>
    <name evidence="8 11" type="primary">nrdR</name>
    <name evidence="11" type="ORF">ESZ00_15500</name>
</gene>
<evidence type="ECO:0000256" key="8">
    <source>
        <dbReference type="HAMAP-Rule" id="MF_00440"/>
    </source>
</evidence>
<evidence type="ECO:0000256" key="6">
    <source>
        <dbReference type="ARBA" id="ARBA00023125"/>
    </source>
</evidence>
<keyword evidence="4 8" id="KW-0067">ATP-binding</keyword>
<dbReference type="Pfam" id="PF03477">
    <property type="entry name" value="ATP-cone"/>
    <property type="match status" value="1"/>
</dbReference>
<feature type="zinc finger region" evidence="8">
    <location>
        <begin position="3"/>
        <end position="34"/>
    </location>
</feature>
<dbReference type="PROSITE" id="PS51161">
    <property type="entry name" value="ATP_CONE"/>
    <property type="match status" value="1"/>
</dbReference>
<name>A0A4Q1SBU5_9BACT</name>
<dbReference type="Pfam" id="PF22811">
    <property type="entry name" value="Zn_ribbon_NrdR"/>
    <property type="match status" value="1"/>
</dbReference>
<dbReference type="PANTHER" id="PTHR30455">
    <property type="entry name" value="TRANSCRIPTIONAL REPRESSOR NRDR"/>
    <property type="match status" value="1"/>
</dbReference>
<dbReference type="GO" id="GO:0045892">
    <property type="term" value="P:negative regulation of DNA-templated transcription"/>
    <property type="evidence" value="ECO:0007669"/>
    <property type="project" value="UniProtKB-UniRule"/>
</dbReference>
<comment type="cofactor">
    <cofactor evidence="8">
        <name>Zn(2+)</name>
        <dbReference type="ChEBI" id="CHEBI:29105"/>
    </cofactor>
    <text evidence="8">Binds 1 zinc ion.</text>
</comment>
<evidence type="ECO:0000256" key="9">
    <source>
        <dbReference type="SAM" id="MobiDB-lite"/>
    </source>
</evidence>
<dbReference type="EMBL" id="SDMK01000003">
    <property type="protein sequence ID" value="RXS94473.1"/>
    <property type="molecule type" value="Genomic_DNA"/>
</dbReference>
<evidence type="ECO:0000256" key="5">
    <source>
        <dbReference type="ARBA" id="ARBA00023015"/>
    </source>
</evidence>
<dbReference type="OrthoDB" id="9807461at2"/>
<dbReference type="GO" id="GO:0003677">
    <property type="term" value="F:DNA binding"/>
    <property type="evidence" value="ECO:0007669"/>
    <property type="project" value="UniProtKB-KW"/>
</dbReference>
<protein>
    <recommendedName>
        <fullName evidence="8">Transcriptional repressor NrdR</fullName>
    </recommendedName>
</protein>